<organism evidence="1 2">
    <name type="scientific">Cryptococcus deuterogattii Ram5</name>
    <dbReference type="NCBI Taxonomy" id="1296110"/>
    <lineage>
        <taxon>Eukaryota</taxon>
        <taxon>Fungi</taxon>
        <taxon>Dikarya</taxon>
        <taxon>Basidiomycota</taxon>
        <taxon>Agaricomycotina</taxon>
        <taxon>Tremellomycetes</taxon>
        <taxon>Tremellales</taxon>
        <taxon>Cryptococcaceae</taxon>
        <taxon>Cryptococcus</taxon>
        <taxon>Cryptococcus gattii species complex</taxon>
    </lineage>
</organism>
<dbReference type="HOGENOM" id="CLU_1669322_0_0_1"/>
<name>A0A0D0UYD4_9TREE</name>
<dbReference type="Proteomes" id="UP000053392">
    <property type="component" value="Unassembled WGS sequence"/>
</dbReference>
<accession>A0A0D0UYD4</accession>
<dbReference type="AlphaFoldDB" id="A0A0D0UYD4"/>
<evidence type="ECO:0000313" key="2">
    <source>
        <dbReference type="Proteomes" id="UP000053392"/>
    </source>
</evidence>
<gene>
    <name evidence="1" type="ORF">I313_06455</name>
</gene>
<proteinExistence type="predicted"/>
<sequence>MLGRTSSTLRTAPRCASRLGRAVAPTFTVSRPLVFNLSISRKIDCQRHVHINSSLRNYATEAPTVETGAAPKVAQGETSQEEVTEDVVTPQLSSWTGLGVSFPILEQLAKGFPHVQEPTPAQRLFLLAVLSGNEVYLRDAMGRGNNSCFGTRPASITQ</sequence>
<dbReference type="OrthoDB" id="10256233at2759"/>
<dbReference type="EMBL" id="KN847914">
    <property type="protein sequence ID" value="KIR37730.1"/>
    <property type="molecule type" value="Genomic_DNA"/>
</dbReference>
<reference evidence="1 2" key="1">
    <citation type="submission" date="2015-01" db="EMBL/GenBank/DDBJ databases">
        <title>The Genome Sequence of Cryptococcus gattii Ram5.</title>
        <authorList>
            <consortium name="The Broad Institute Genomics Platform"/>
            <person name="Cuomo C."/>
            <person name="Litvintseva A."/>
            <person name="Chen Y."/>
            <person name="Heitman J."/>
            <person name="Sun S."/>
            <person name="Springer D."/>
            <person name="Dromer F."/>
            <person name="Young S."/>
            <person name="Zeng Q."/>
            <person name="Gargeya S."/>
            <person name="Abouelleil A."/>
            <person name="Alvarado L."/>
            <person name="Chapman S.B."/>
            <person name="Gainer-Dewar J."/>
            <person name="Goldberg J."/>
            <person name="Griggs A."/>
            <person name="Gujja S."/>
            <person name="Hansen M."/>
            <person name="Howarth C."/>
            <person name="Imamovic A."/>
            <person name="Larimer J."/>
            <person name="Murphy C."/>
            <person name="Naylor J."/>
            <person name="Pearson M."/>
            <person name="Priest M."/>
            <person name="Roberts A."/>
            <person name="Saif S."/>
            <person name="Shea T."/>
            <person name="Sykes S."/>
            <person name="Wortman J."/>
            <person name="Nusbaum C."/>
            <person name="Birren B."/>
        </authorList>
    </citation>
    <scope>NUCLEOTIDE SEQUENCE [LARGE SCALE GENOMIC DNA]</scope>
    <source>
        <strain evidence="1 2">Ram5</strain>
    </source>
</reference>
<keyword evidence="2" id="KW-1185">Reference proteome</keyword>
<protein>
    <submittedName>
        <fullName evidence="1">Uncharacterized protein</fullName>
    </submittedName>
</protein>
<evidence type="ECO:0000313" key="1">
    <source>
        <dbReference type="EMBL" id="KIR37730.1"/>
    </source>
</evidence>